<reference evidence="6 7" key="1">
    <citation type="submission" date="2016-02" db="EMBL/GenBank/DDBJ databases">
        <title>Complete genome sequence of Halocynthiibacter arcticus PAMC 20958t from arctic marine sediment.</title>
        <authorList>
            <person name="Lee Y.M."/>
            <person name="Baek K."/>
            <person name="Lee H.K."/>
            <person name="Shin S.C."/>
        </authorList>
    </citation>
    <scope>NUCLEOTIDE SEQUENCE [LARGE SCALE GENOMIC DNA]</scope>
    <source>
        <strain evidence="6">PAMC 20958</strain>
    </source>
</reference>
<evidence type="ECO:0000256" key="1">
    <source>
        <dbReference type="ARBA" id="ARBA00022723"/>
    </source>
</evidence>
<dbReference type="InterPro" id="IPR050129">
    <property type="entry name" value="Zn_alcohol_dh"/>
</dbReference>
<sequence length="345" mass="35935">MRAAVLREYNADLSLEEVADPTCPEDGVVLEVMACGVCRSDWHGWVGEHPRVKPGQIMGHEYCGTVVEAGARAKFAIADRLVAPFILACGACPSCQSGHQNTCPNQRLPGFIEPGAFAQYIAVPFDHNLAILPDTLSPTVAAGLGCRVTTAWHALTGRAAVQAGEWVAVHGTGGVGLSAFLLAKALGARVVVVDIVEEKLTHALSLGADAAVNASAGDTALAIREITGGGAHVSIEALGIEATTNASIECLRPLGRHVQVGMPVGHTAKMQINMNAVYMGNLALFGTRGMPSWRYPSLLSLIESGAVDMTPLVAREIPLSSASDELRAFNGPTAPGVAVITDFTA</sequence>
<keyword evidence="7" id="KW-1185">Reference proteome</keyword>
<dbReference type="Pfam" id="PF08240">
    <property type="entry name" value="ADH_N"/>
    <property type="match status" value="1"/>
</dbReference>
<evidence type="ECO:0000256" key="2">
    <source>
        <dbReference type="ARBA" id="ARBA00022833"/>
    </source>
</evidence>
<dbReference type="Proteomes" id="UP000070371">
    <property type="component" value="Chromosome"/>
</dbReference>
<dbReference type="InterPro" id="IPR011032">
    <property type="entry name" value="GroES-like_sf"/>
</dbReference>
<keyword evidence="1 4" id="KW-0479">Metal-binding</keyword>
<dbReference type="Gene3D" id="3.90.180.10">
    <property type="entry name" value="Medium-chain alcohol dehydrogenases, catalytic domain"/>
    <property type="match status" value="1"/>
</dbReference>
<dbReference type="CDD" id="cd08260">
    <property type="entry name" value="Zn_ADH6"/>
    <property type="match status" value="1"/>
</dbReference>
<dbReference type="KEGG" id="hat:RC74_18270"/>
<evidence type="ECO:0000256" key="4">
    <source>
        <dbReference type="RuleBase" id="RU361277"/>
    </source>
</evidence>
<evidence type="ECO:0000313" key="7">
    <source>
        <dbReference type="Proteomes" id="UP000070371"/>
    </source>
</evidence>
<evidence type="ECO:0000256" key="3">
    <source>
        <dbReference type="ARBA" id="ARBA00023002"/>
    </source>
</evidence>
<protein>
    <submittedName>
        <fullName evidence="6">Alcohol dehydrogenase</fullName>
    </submittedName>
</protein>
<gene>
    <name evidence="6" type="ORF">RC74_18270</name>
</gene>
<dbReference type="InterPro" id="IPR002328">
    <property type="entry name" value="ADH_Zn_CS"/>
</dbReference>
<comment type="similarity">
    <text evidence="4">Belongs to the zinc-containing alcohol dehydrogenase family.</text>
</comment>
<dbReference type="AlphaFoldDB" id="A0A126V3Q0"/>
<dbReference type="SMART" id="SM00829">
    <property type="entry name" value="PKS_ER"/>
    <property type="match status" value="1"/>
</dbReference>
<dbReference type="SUPFAM" id="SSF50129">
    <property type="entry name" value="GroES-like"/>
    <property type="match status" value="1"/>
</dbReference>
<dbReference type="PANTHER" id="PTHR43401:SF5">
    <property type="entry name" value="ALCOHOL DEHYDROGENASE-RELATED"/>
    <property type="match status" value="1"/>
</dbReference>
<dbReference type="GO" id="GO:0016616">
    <property type="term" value="F:oxidoreductase activity, acting on the CH-OH group of donors, NAD or NADP as acceptor"/>
    <property type="evidence" value="ECO:0007669"/>
    <property type="project" value="UniProtKB-ARBA"/>
</dbReference>
<dbReference type="InterPro" id="IPR036291">
    <property type="entry name" value="NAD(P)-bd_dom_sf"/>
</dbReference>
<dbReference type="RefSeq" id="WP_039003193.1">
    <property type="nucleotide sequence ID" value="NZ_CP014327.1"/>
</dbReference>
<feature type="domain" description="Enoyl reductase (ER)" evidence="5">
    <location>
        <begin position="10"/>
        <end position="340"/>
    </location>
</feature>
<name>A0A126V3Q0_9RHOB</name>
<proteinExistence type="inferred from homology"/>
<evidence type="ECO:0000313" key="6">
    <source>
        <dbReference type="EMBL" id="AML52944.1"/>
    </source>
</evidence>
<dbReference type="EMBL" id="CP014327">
    <property type="protein sequence ID" value="AML52944.1"/>
    <property type="molecule type" value="Genomic_DNA"/>
</dbReference>
<dbReference type="OrthoDB" id="5295340at2"/>
<dbReference type="PROSITE" id="PS00059">
    <property type="entry name" value="ADH_ZINC"/>
    <property type="match status" value="1"/>
</dbReference>
<dbReference type="InterPro" id="IPR013149">
    <property type="entry name" value="ADH-like_C"/>
</dbReference>
<dbReference type="InterPro" id="IPR013154">
    <property type="entry name" value="ADH-like_N"/>
</dbReference>
<dbReference type="STRING" id="1579316.RC74_18270"/>
<comment type="cofactor">
    <cofactor evidence="4">
        <name>Zn(2+)</name>
        <dbReference type="ChEBI" id="CHEBI:29105"/>
    </cofactor>
</comment>
<dbReference type="InterPro" id="IPR020843">
    <property type="entry name" value="ER"/>
</dbReference>
<evidence type="ECO:0000259" key="5">
    <source>
        <dbReference type="SMART" id="SM00829"/>
    </source>
</evidence>
<dbReference type="SUPFAM" id="SSF51735">
    <property type="entry name" value="NAD(P)-binding Rossmann-fold domains"/>
    <property type="match status" value="1"/>
</dbReference>
<organism evidence="6 7">
    <name type="scientific">Falsihalocynthiibacter arcticus</name>
    <dbReference type="NCBI Taxonomy" id="1579316"/>
    <lineage>
        <taxon>Bacteria</taxon>
        <taxon>Pseudomonadati</taxon>
        <taxon>Pseudomonadota</taxon>
        <taxon>Alphaproteobacteria</taxon>
        <taxon>Rhodobacterales</taxon>
        <taxon>Roseobacteraceae</taxon>
        <taxon>Falsihalocynthiibacter</taxon>
    </lineage>
</organism>
<accession>A0A126V3Q0</accession>
<keyword evidence="2 4" id="KW-0862">Zinc</keyword>
<dbReference type="PANTHER" id="PTHR43401">
    <property type="entry name" value="L-THREONINE 3-DEHYDROGENASE"/>
    <property type="match status" value="1"/>
</dbReference>
<dbReference type="Pfam" id="PF00107">
    <property type="entry name" value="ADH_zinc_N"/>
    <property type="match status" value="1"/>
</dbReference>
<dbReference type="GO" id="GO:0008270">
    <property type="term" value="F:zinc ion binding"/>
    <property type="evidence" value="ECO:0007669"/>
    <property type="project" value="InterPro"/>
</dbReference>
<keyword evidence="3" id="KW-0560">Oxidoreductase</keyword>